<dbReference type="InterPro" id="IPR030852">
    <property type="entry name" value="RcsF"/>
</dbReference>
<gene>
    <name evidence="2" type="ORF">SHEWBE_1964</name>
</gene>
<dbReference type="GO" id="GO:0035556">
    <property type="term" value="P:intracellular signal transduction"/>
    <property type="evidence" value="ECO:0007669"/>
    <property type="project" value="InterPro"/>
</dbReference>
<name>A0A330M4G5_9GAMM</name>
<accession>A0A330M4G5</accession>
<dbReference type="EMBL" id="LS483452">
    <property type="protein sequence ID" value="SQH75930.1"/>
    <property type="molecule type" value="Genomic_DNA"/>
</dbReference>
<keyword evidence="2" id="KW-0449">Lipoprotein</keyword>
<dbReference type="GO" id="GO:0009279">
    <property type="term" value="C:cell outer membrane"/>
    <property type="evidence" value="ECO:0007669"/>
    <property type="project" value="InterPro"/>
</dbReference>
<dbReference type="Pfam" id="PF16358">
    <property type="entry name" value="RcsF"/>
    <property type="match status" value="1"/>
</dbReference>
<proteinExistence type="predicted"/>
<evidence type="ECO:0000256" key="1">
    <source>
        <dbReference type="SAM" id="SignalP"/>
    </source>
</evidence>
<dbReference type="RefSeq" id="WP_112352283.1">
    <property type="nucleotide sequence ID" value="NZ_LS483452.1"/>
</dbReference>
<organism evidence="2 3">
    <name type="scientific">Shewanella benthica</name>
    <dbReference type="NCBI Taxonomy" id="43661"/>
    <lineage>
        <taxon>Bacteria</taxon>
        <taxon>Pseudomonadati</taxon>
        <taxon>Pseudomonadota</taxon>
        <taxon>Gammaproteobacteria</taxon>
        <taxon>Alteromonadales</taxon>
        <taxon>Shewanellaceae</taxon>
        <taxon>Shewanella</taxon>
    </lineage>
</organism>
<dbReference type="AlphaFoldDB" id="A0A330M4G5"/>
<reference evidence="3" key="1">
    <citation type="submission" date="2018-06" db="EMBL/GenBank/DDBJ databases">
        <authorList>
            <person name="Cea G.-C."/>
            <person name="William W."/>
        </authorList>
    </citation>
    <scope>NUCLEOTIDE SEQUENCE [LARGE SCALE GENOMIC DNA]</scope>
    <source>
        <strain evidence="3">DB21MT-2</strain>
    </source>
</reference>
<feature type="signal peptide" evidence="1">
    <location>
        <begin position="1"/>
        <end position="17"/>
    </location>
</feature>
<keyword evidence="1" id="KW-0732">Signal</keyword>
<protein>
    <submittedName>
        <fullName evidence="2">Putative Lipoprotein</fullName>
    </submittedName>
</protein>
<feature type="chain" id="PRO_5016290241" evidence="1">
    <location>
        <begin position="18"/>
        <end position="128"/>
    </location>
</feature>
<dbReference type="OrthoDB" id="6399623at2"/>
<evidence type="ECO:0000313" key="2">
    <source>
        <dbReference type="EMBL" id="SQH75930.1"/>
    </source>
</evidence>
<dbReference type="Gene3D" id="3.30.110.70">
    <property type="entry name" value="Hypothetical protein apc22750. Chain B"/>
    <property type="match status" value="1"/>
</dbReference>
<dbReference type="PROSITE" id="PS51257">
    <property type="entry name" value="PROKAR_LIPOPROTEIN"/>
    <property type="match status" value="1"/>
</dbReference>
<evidence type="ECO:0000313" key="3">
    <source>
        <dbReference type="Proteomes" id="UP000250123"/>
    </source>
</evidence>
<dbReference type="KEGG" id="sbk:SHEWBE_1964"/>
<dbReference type="Proteomes" id="UP000250123">
    <property type="component" value="Chromosome SHEWBE"/>
</dbReference>
<sequence length="128" mass="13656">MKTLLISALVLLLSACAGEYKFTSNLSGEAIDDYFKASDVTVYDNTRAANLHYEIIGLVEGETCQQQASDAPAAISEARTLARRAAADKGANGLVIKKCLLLEEQGQGCFSRAICIGQAIKTPVTDKQ</sequence>